<sequence length="100" mass="11374">MLSGRYSLQVQGGPEKNLDSWTIRPMAMSLPRLKRRQNAWADGVACFRDRLSVGRQSLNMIESRRPRNPAAILWETRQMGRQPVGRFCGSSLCPAVHLLH</sequence>
<organism evidence="1 2">
    <name type="scientific">Cystoisospora suis</name>
    <dbReference type="NCBI Taxonomy" id="483139"/>
    <lineage>
        <taxon>Eukaryota</taxon>
        <taxon>Sar</taxon>
        <taxon>Alveolata</taxon>
        <taxon>Apicomplexa</taxon>
        <taxon>Conoidasida</taxon>
        <taxon>Coccidia</taxon>
        <taxon>Eucoccidiorida</taxon>
        <taxon>Eimeriorina</taxon>
        <taxon>Sarcocystidae</taxon>
        <taxon>Cystoisospora</taxon>
    </lineage>
</organism>
<protein>
    <submittedName>
        <fullName evidence="1">Uncharacterized protein</fullName>
    </submittedName>
</protein>
<proteinExistence type="predicted"/>
<keyword evidence="2" id="KW-1185">Reference proteome</keyword>
<accession>A0A2C6JBW8</accession>
<name>A0A2C6JBW8_9APIC</name>
<dbReference type="VEuPathDB" id="ToxoDB:CSUI_010345"/>
<dbReference type="Proteomes" id="UP000221165">
    <property type="component" value="Unassembled WGS sequence"/>
</dbReference>
<dbReference type="RefSeq" id="XP_067917573.1">
    <property type="nucleotide sequence ID" value="XM_068070450.1"/>
</dbReference>
<dbReference type="AlphaFoldDB" id="A0A2C6JBW8"/>
<dbReference type="EMBL" id="MIGC01007191">
    <property type="protein sequence ID" value="PHJ15841.1"/>
    <property type="molecule type" value="Genomic_DNA"/>
</dbReference>
<comment type="caution">
    <text evidence="1">The sequence shown here is derived from an EMBL/GenBank/DDBJ whole genome shotgun (WGS) entry which is preliminary data.</text>
</comment>
<gene>
    <name evidence="1" type="ORF">CSUI_010345</name>
</gene>
<dbReference type="GeneID" id="94433661"/>
<reference evidence="1 2" key="1">
    <citation type="journal article" date="2017" name="Int. J. Parasitol.">
        <title>The genome of the protozoan parasite Cystoisospora suis and a reverse vaccinology approach to identify vaccine candidates.</title>
        <authorList>
            <person name="Palmieri N."/>
            <person name="Shrestha A."/>
            <person name="Ruttkowski B."/>
            <person name="Beck T."/>
            <person name="Vogl C."/>
            <person name="Tomley F."/>
            <person name="Blake D.P."/>
            <person name="Joachim A."/>
        </authorList>
    </citation>
    <scope>NUCLEOTIDE SEQUENCE [LARGE SCALE GENOMIC DNA]</scope>
    <source>
        <strain evidence="1 2">Wien I</strain>
    </source>
</reference>
<evidence type="ECO:0000313" key="1">
    <source>
        <dbReference type="EMBL" id="PHJ15841.1"/>
    </source>
</evidence>
<evidence type="ECO:0000313" key="2">
    <source>
        <dbReference type="Proteomes" id="UP000221165"/>
    </source>
</evidence>